<accession>A0A4R0NLF6</accession>
<keyword evidence="2" id="KW-1185">Reference proteome</keyword>
<dbReference type="Gene3D" id="2.130.10.10">
    <property type="entry name" value="YVTN repeat-like/Quinoprotein amine dehydrogenase"/>
    <property type="match status" value="1"/>
</dbReference>
<sequence length="370" mass="39947">MNKSIFNSVRFVAAGLISLAVLSSCKKDKMKDPVGDPLPKSTLGVYVLAEGAFGRPNNSTITYYDIASKAVDKDYFKTKNGIDLGTDANDLKQYGSKMYCVVTGSAGIINDAYVEVINITTGKSIKRISFSDAIGDFHPRYIVFNKNKAYVSSYDGNISKIDTAALTIESRVKVGGALEGMAIVNNKLYVANSSHPFIIDPNNSSVSVLDLSTFTKKTEIPVSFNPTKLAAASNGDVYVITSGQYLPEIKPAFERINTISDTKTQTYDLGISALAIGANKTLAITNYPNLLKAIDVNTGTLNAEFITDATHITSLYALTFNPINNDIFVFDATDYSGDGKAFSFDSNGKKTLEFPTGTAPKAGVFHYSYK</sequence>
<dbReference type="InterPro" id="IPR051200">
    <property type="entry name" value="Host-pathogen_enzymatic-act"/>
</dbReference>
<comment type="caution">
    <text evidence="1">The sequence shown here is derived from an EMBL/GenBank/DDBJ whole genome shotgun (WGS) entry which is preliminary data.</text>
</comment>
<dbReference type="PANTHER" id="PTHR47197">
    <property type="entry name" value="PROTEIN NIRF"/>
    <property type="match status" value="1"/>
</dbReference>
<dbReference type="PANTHER" id="PTHR47197:SF3">
    <property type="entry name" value="DIHYDRO-HEME D1 DEHYDROGENASE"/>
    <property type="match status" value="1"/>
</dbReference>
<evidence type="ECO:0000313" key="1">
    <source>
        <dbReference type="EMBL" id="TCD01640.1"/>
    </source>
</evidence>
<protein>
    <recommendedName>
        <fullName evidence="3">YVTN family beta-propeller protein</fullName>
    </recommendedName>
</protein>
<organism evidence="1 2">
    <name type="scientific">Pedobacter psychroterrae</name>
    <dbReference type="NCBI Taxonomy" id="2530453"/>
    <lineage>
        <taxon>Bacteria</taxon>
        <taxon>Pseudomonadati</taxon>
        <taxon>Bacteroidota</taxon>
        <taxon>Sphingobacteriia</taxon>
        <taxon>Sphingobacteriales</taxon>
        <taxon>Sphingobacteriaceae</taxon>
        <taxon>Pedobacter</taxon>
    </lineage>
</organism>
<dbReference type="InterPro" id="IPR011047">
    <property type="entry name" value="Quinoprotein_ADH-like_sf"/>
</dbReference>
<dbReference type="RefSeq" id="WP_131596440.1">
    <property type="nucleotide sequence ID" value="NZ_SJSL01000002.1"/>
</dbReference>
<dbReference type="Proteomes" id="UP000293347">
    <property type="component" value="Unassembled WGS sequence"/>
</dbReference>
<dbReference type="EMBL" id="SJSL01000002">
    <property type="protein sequence ID" value="TCD01640.1"/>
    <property type="molecule type" value="Genomic_DNA"/>
</dbReference>
<reference evidence="1 2" key="1">
    <citation type="submission" date="2019-02" db="EMBL/GenBank/DDBJ databases">
        <title>Pedobacter sp. RP-1-14 sp. nov., isolated from Arctic soil.</title>
        <authorList>
            <person name="Dahal R.H."/>
        </authorList>
    </citation>
    <scope>NUCLEOTIDE SEQUENCE [LARGE SCALE GENOMIC DNA]</scope>
    <source>
        <strain evidence="1 2">RP-1-14</strain>
    </source>
</reference>
<dbReference type="InterPro" id="IPR015943">
    <property type="entry name" value="WD40/YVTN_repeat-like_dom_sf"/>
</dbReference>
<evidence type="ECO:0000313" key="2">
    <source>
        <dbReference type="Proteomes" id="UP000293347"/>
    </source>
</evidence>
<name>A0A4R0NLF6_9SPHI</name>
<dbReference type="SUPFAM" id="SSF50998">
    <property type="entry name" value="Quinoprotein alcohol dehydrogenase-like"/>
    <property type="match status" value="1"/>
</dbReference>
<proteinExistence type="predicted"/>
<evidence type="ECO:0008006" key="3">
    <source>
        <dbReference type="Google" id="ProtNLM"/>
    </source>
</evidence>
<dbReference type="PROSITE" id="PS51257">
    <property type="entry name" value="PROKAR_LIPOPROTEIN"/>
    <property type="match status" value="1"/>
</dbReference>
<gene>
    <name evidence="1" type="ORF">EZ437_13045</name>
</gene>
<dbReference type="AlphaFoldDB" id="A0A4R0NLF6"/>
<dbReference type="OrthoDB" id="792648at2"/>